<dbReference type="EMBL" id="HG994363">
    <property type="protein sequence ID" value="CAF2051387.1"/>
    <property type="molecule type" value="Genomic_DNA"/>
</dbReference>
<evidence type="ECO:0000313" key="1">
    <source>
        <dbReference type="EMBL" id="CAF2051387.1"/>
    </source>
</evidence>
<reference evidence="1" key="1">
    <citation type="submission" date="2021-01" db="EMBL/GenBank/DDBJ databases">
        <authorList>
            <consortium name="Genoscope - CEA"/>
            <person name="William W."/>
        </authorList>
    </citation>
    <scope>NUCLEOTIDE SEQUENCE</scope>
</reference>
<gene>
    <name evidence="1" type="ORF">DARMORV10_A09P64630.1</name>
</gene>
<dbReference type="AlphaFoldDB" id="A0A816PQA8"/>
<protein>
    <submittedName>
        <fullName evidence="1">(rape) hypothetical protein</fullName>
    </submittedName>
</protein>
<accession>A0A816PQA8</accession>
<proteinExistence type="predicted"/>
<sequence length="52" mass="5973">MVMRRVGSSVVNGRIGQFMKRVWVEEVDKKPGQTLLVLAGSTWYAYHEQCKC</sequence>
<dbReference type="Proteomes" id="UP001295469">
    <property type="component" value="Chromosome A09"/>
</dbReference>
<organism evidence="1">
    <name type="scientific">Brassica napus</name>
    <name type="common">Rape</name>
    <dbReference type="NCBI Taxonomy" id="3708"/>
    <lineage>
        <taxon>Eukaryota</taxon>
        <taxon>Viridiplantae</taxon>
        <taxon>Streptophyta</taxon>
        <taxon>Embryophyta</taxon>
        <taxon>Tracheophyta</taxon>
        <taxon>Spermatophyta</taxon>
        <taxon>Magnoliopsida</taxon>
        <taxon>eudicotyledons</taxon>
        <taxon>Gunneridae</taxon>
        <taxon>Pentapetalae</taxon>
        <taxon>rosids</taxon>
        <taxon>malvids</taxon>
        <taxon>Brassicales</taxon>
        <taxon>Brassicaceae</taxon>
        <taxon>Brassiceae</taxon>
        <taxon>Brassica</taxon>
    </lineage>
</organism>
<name>A0A816PQA8_BRANA</name>